<feature type="domain" description="NADH:quinone oxidoreductase/Mrp antiporter transmembrane" evidence="8">
    <location>
        <begin position="156"/>
        <end position="466"/>
    </location>
</feature>
<dbReference type="EMBL" id="MN201586">
    <property type="protein sequence ID" value="QKS32218.1"/>
    <property type="molecule type" value="Genomic_DNA"/>
</dbReference>
<feature type="transmembrane region" description="Helical" evidence="7">
    <location>
        <begin position="416"/>
        <end position="438"/>
    </location>
</feature>
<evidence type="ECO:0000256" key="5">
    <source>
        <dbReference type="ARBA" id="ARBA00023027"/>
    </source>
</evidence>
<evidence type="ECO:0000256" key="3">
    <source>
        <dbReference type="ARBA" id="ARBA00022967"/>
    </source>
</evidence>
<dbReference type="GO" id="GO:0016020">
    <property type="term" value="C:membrane"/>
    <property type="evidence" value="ECO:0007669"/>
    <property type="project" value="UniProtKB-SubCell"/>
</dbReference>
<gene>
    <name evidence="9" type="primary">ND2</name>
</gene>
<evidence type="ECO:0000313" key="10">
    <source>
        <dbReference type="EMBL" id="QKS32218.1"/>
    </source>
</evidence>
<evidence type="ECO:0000313" key="9">
    <source>
        <dbReference type="EMBL" id="AST24252.1"/>
    </source>
</evidence>
<dbReference type="Pfam" id="PF00361">
    <property type="entry name" value="Proton_antipo_M"/>
    <property type="match status" value="1"/>
</dbReference>
<feature type="transmembrane region" description="Helical" evidence="7">
    <location>
        <begin position="193"/>
        <end position="214"/>
    </location>
</feature>
<protein>
    <submittedName>
        <fullName evidence="9">NADH dehydrogenase subunit 2</fullName>
    </submittedName>
</protein>
<keyword evidence="5" id="KW-0520">NAD</keyword>
<organism evidence="9">
    <name type="scientific">Caulerpa lentillifera</name>
    <dbReference type="NCBI Taxonomy" id="148947"/>
    <lineage>
        <taxon>Eukaryota</taxon>
        <taxon>Viridiplantae</taxon>
        <taxon>Chlorophyta</taxon>
        <taxon>core chlorophytes</taxon>
        <taxon>Ulvophyceae</taxon>
        <taxon>TCBD clade</taxon>
        <taxon>Bryopsidales</taxon>
        <taxon>Halimedineae</taxon>
        <taxon>Caulerpaceae</taxon>
        <taxon>Caulerpa</taxon>
    </lineage>
</organism>
<feature type="transmembrane region" description="Helical" evidence="7">
    <location>
        <begin position="450"/>
        <end position="471"/>
    </location>
</feature>
<dbReference type="GeneID" id="37544037"/>
<evidence type="ECO:0000256" key="1">
    <source>
        <dbReference type="ARBA" id="ARBA00004141"/>
    </source>
</evidence>
<dbReference type="GO" id="GO:0042773">
    <property type="term" value="P:ATP synthesis coupled electron transport"/>
    <property type="evidence" value="ECO:0007669"/>
    <property type="project" value="InterPro"/>
</dbReference>
<dbReference type="NCBIfam" id="TIGR01770">
    <property type="entry name" value="NDH_I_N"/>
    <property type="match status" value="1"/>
</dbReference>
<feature type="transmembrane region" description="Helical" evidence="7">
    <location>
        <begin position="341"/>
        <end position="362"/>
    </location>
</feature>
<dbReference type="PANTHER" id="PTHR22773">
    <property type="entry name" value="NADH DEHYDROGENASE"/>
    <property type="match status" value="1"/>
</dbReference>
<keyword evidence="4 7" id="KW-1133">Transmembrane helix</keyword>
<evidence type="ECO:0000256" key="7">
    <source>
        <dbReference type="SAM" id="Phobius"/>
    </source>
</evidence>
<keyword evidence="6 7" id="KW-0472">Membrane</keyword>
<keyword evidence="3" id="KW-1278">Translocase</keyword>
<comment type="subcellular location">
    <subcellularLocation>
        <location evidence="1">Membrane</location>
        <topology evidence="1">Multi-pass membrane protein</topology>
    </subcellularLocation>
</comment>
<dbReference type="InterPro" id="IPR010096">
    <property type="entry name" value="NADH-Q_OxRdtase_suN/2"/>
</dbReference>
<feature type="transmembrane region" description="Helical" evidence="7">
    <location>
        <begin position="316"/>
        <end position="334"/>
    </location>
</feature>
<dbReference type="EMBL" id="KX761577">
    <property type="protein sequence ID" value="AST24252.1"/>
    <property type="molecule type" value="Genomic_DNA"/>
</dbReference>
<feature type="transmembrane region" description="Helical" evidence="7">
    <location>
        <begin position="136"/>
        <end position="154"/>
    </location>
</feature>
<dbReference type="AlphaFoldDB" id="A0A2Z2QKI7"/>
<feature type="transmembrane region" description="Helical" evidence="7">
    <location>
        <begin position="368"/>
        <end position="388"/>
    </location>
</feature>
<feature type="transmembrane region" description="Helical" evidence="7">
    <location>
        <begin position="12"/>
        <end position="35"/>
    </location>
</feature>
<feature type="transmembrane region" description="Helical" evidence="7">
    <location>
        <begin position="68"/>
        <end position="88"/>
    </location>
</feature>
<feature type="transmembrane region" description="Helical" evidence="7">
    <location>
        <begin position="242"/>
        <end position="262"/>
    </location>
</feature>
<dbReference type="GO" id="GO:0008137">
    <property type="term" value="F:NADH dehydrogenase (ubiquinone) activity"/>
    <property type="evidence" value="ECO:0007669"/>
    <property type="project" value="InterPro"/>
</dbReference>
<name>A0A2Z2QKI7_9CHLO</name>
<geneLocation type="mitochondrion" evidence="9"/>
<reference evidence="10" key="2">
    <citation type="journal article" date="2019" name="Mitochondrial DNA Part B Resour">
        <title>The complete mitogenome of Caulerpa lentillifera and its phylogenetic analysis.</title>
        <authorList>
            <person name="Jia X."/>
            <person name="Liu T."/>
            <person name="Wang X."/>
            <person name="Tang X."/>
            <person name="Jin Y."/>
        </authorList>
    </citation>
    <scope>NUCLEOTIDE SEQUENCE</scope>
</reference>
<reference evidence="9" key="1">
    <citation type="journal article" date="2018" name="Gene">
        <title>The complete mitochondrial genome of the Caulerpa lentillifera (Ulvophyceae, Chlorophyta): Sequence, genome content, organization structure and phylogenetic consideration.</title>
        <authorList>
            <person name="Zheng F."/>
            <person name="Liu H."/>
            <person name="Jiang M."/>
            <person name="Xu Z."/>
            <person name="Wang Z."/>
            <person name="Wang C."/>
            <person name="Du F."/>
            <person name="Shen Z."/>
            <person name="Wang B."/>
        </authorList>
    </citation>
    <scope>NUCLEOTIDE SEQUENCE</scope>
</reference>
<dbReference type="RefSeq" id="YP_009504777.1">
    <property type="nucleotide sequence ID" value="NC_038217.1"/>
</dbReference>
<proteinExistence type="predicted"/>
<feature type="transmembrane region" description="Helical" evidence="7">
    <location>
        <begin position="274"/>
        <end position="296"/>
    </location>
</feature>
<keyword evidence="2 7" id="KW-0812">Transmembrane</keyword>
<feature type="transmembrane region" description="Helical" evidence="7">
    <location>
        <begin position="100"/>
        <end position="124"/>
    </location>
</feature>
<sequence length="479" mass="51728">MIDFFENDWNCLLPELFCVLTSVALVLFGAAYGMYVTNSHGVGVNQGVPLDIGIFMVRRRHSNAEPGLLCSGALGALILVYVCGLILHRPITQASCCASGFILDSLSSQCQLILVGAAFLSVFLSMNSMRQQALNGFECVCLMLFSTTGGMFLICSADLMSLFLSLEIQSVCFYVLAATARNSEFSTEAGLKYLVLGAFSSGVLLFGCSLLYGFCGTTSLYELANLSAVTWVDSITAPGGRIVSGVGLVFLLFGVLFKLGAAPFHNWVPDVYEGAPIGITTFFAAVPKVAIMAFMLRVSTQLCQMWPQMLTHRVKNTASCCLFSLFIGAIGALGQRKLKRLFAYGAIAHVGYLLMALCARNPEGVHWMFFYLTLYALLVLCGFGLLMCPARREWVFSYQGTCYLSELSTIMKTNPVLAMSFTITLFSMAGIPPLAGFLAKYFILLSAFNAKLYLIGFIGALVTVISCVEFLSGSGPAAC</sequence>
<accession>A0A2Z2QKI7</accession>
<evidence type="ECO:0000256" key="2">
    <source>
        <dbReference type="ARBA" id="ARBA00022692"/>
    </source>
</evidence>
<evidence type="ECO:0000256" key="6">
    <source>
        <dbReference type="ARBA" id="ARBA00023136"/>
    </source>
</evidence>
<keyword evidence="9" id="KW-0496">Mitochondrion</keyword>
<evidence type="ECO:0000256" key="4">
    <source>
        <dbReference type="ARBA" id="ARBA00022989"/>
    </source>
</evidence>
<evidence type="ECO:0000259" key="8">
    <source>
        <dbReference type="Pfam" id="PF00361"/>
    </source>
</evidence>
<dbReference type="InterPro" id="IPR001750">
    <property type="entry name" value="ND/Mrp_TM"/>
</dbReference>